<dbReference type="Proteomes" id="UP001221189">
    <property type="component" value="Unassembled WGS sequence"/>
</dbReference>
<keyword evidence="3" id="KW-0808">Transferase</keyword>
<evidence type="ECO:0000313" key="10">
    <source>
        <dbReference type="EMBL" id="MDC8770141.1"/>
    </source>
</evidence>
<dbReference type="InterPro" id="IPR036890">
    <property type="entry name" value="HATPase_C_sf"/>
</dbReference>
<proteinExistence type="predicted"/>
<evidence type="ECO:0000256" key="4">
    <source>
        <dbReference type="ARBA" id="ARBA00022741"/>
    </source>
</evidence>
<evidence type="ECO:0000256" key="6">
    <source>
        <dbReference type="ARBA" id="ARBA00022840"/>
    </source>
</evidence>
<evidence type="ECO:0000259" key="9">
    <source>
        <dbReference type="PROSITE" id="PS50109"/>
    </source>
</evidence>
<evidence type="ECO:0000256" key="2">
    <source>
        <dbReference type="ARBA" id="ARBA00012438"/>
    </source>
</evidence>
<feature type="domain" description="Histidine kinase" evidence="9">
    <location>
        <begin position="199"/>
        <end position="421"/>
    </location>
</feature>
<dbReference type="PANTHER" id="PTHR43065:SF46">
    <property type="entry name" value="C4-DICARBOXYLATE TRANSPORT SENSOR PROTEIN DCTB"/>
    <property type="match status" value="1"/>
</dbReference>
<evidence type="ECO:0000256" key="1">
    <source>
        <dbReference type="ARBA" id="ARBA00000085"/>
    </source>
</evidence>
<keyword evidence="8" id="KW-0812">Transmembrane</keyword>
<dbReference type="PANTHER" id="PTHR43065">
    <property type="entry name" value="SENSOR HISTIDINE KINASE"/>
    <property type="match status" value="1"/>
</dbReference>
<dbReference type="InterPro" id="IPR005467">
    <property type="entry name" value="His_kinase_dom"/>
</dbReference>
<protein>
    <recommendedName>
        <fullName evidence="2">histidine kinase</fullName>
        <ecNumber evidence="2">2.7.13.3</ecNumber>
    </recommendedName>
</protein>
<dbReference type="Pfam" id="PF02518">
    <property type="entry name" value="HATPase_c"/>
    <property type="match status" value="1"/>
</dbReference>
<keyword evidence="7" id="KW-0902">Two-component regulatory system</keyword>
<dbReference type="GO" id="GO:0005524">
    <property type="term" value="F:ATP binding"/>
    <property type="evidence" value="ECO:0007669"/>
    <property type="project" value="UniProtKB-KW"/>
</dbReference>
<dbReference type="SMART" id="SM00387">
    <property type="entry name" value="HATPase_c"/>
    <property type="match status" value="1"/>
</dbReference>
<name>A0ABT5K856_9BURK</name>
<dbReference type="InterPro" id="IPR004358">
    <property type="entry name" value="Sig_transdc_His_kin-like_C"/>
</dbReference>
<accession>A0ABT5K856</accession>
<evidence type="ECO:0000256" key="3">
    <source>
        <dbReference type="ARBA" id="ARBA00022679"/>
    </source>
</evidence>
<keyword evidence="8" id="KW-0472">Membrane</keyword>
<keyword evidence="5" id="KW-0418">Kinase</keyword>
<reference evidence="10 11" key="1">
    <citation type="submission" date="2022-10" db="EMBL/GenBank/DDBJ databases">
        <title>Paucibacter sp. hw1 Genome sequencing.</title>
        <authorList>
            <person name="Park S."/>
        </authorList>
    </citation>
    <scope>NUCLEOTIDE SEQUENCE [LARGE SCALE GENOMIC DNA]</scope>
    <source>
        <strain evidence="11">hw1</strain>
    </source>
</reference>
<dbReference type="EC" id="2.7.13.3" evidence="2"/>
<comment type="caution">
    <text evidence="10">The sequence shown here is derived from an EMBL/GenBank/DDBJ whole genome shotgun (WGS) entry which is preliminary data.</text>
</comment>
<evidence type="ECO:0000256" key="7">
    <source>
        <dbReference type="ARBA" id="ARBA00023012"/>
    </source>
</evidence>
<evidence type="ECO:0000256" key="5">
    <source>
        <dbReference type="ARBA" id="ARBA00022777"/>
    </source>
</evidence>
<dbReference type="SUPFAM" id="SSF55874">
    <property type="entry name" value="ATPase domain of HSP90 chaperone/DNA topoisomerase II/histidine kinase"/>
    <property type="match status" value="1"/>
</dbReference>
<dbReference type="Gene3D" id="1.10.287.130">
    <property type="match status" value="1"/>
</dbReference>
<organism evidence="10 11">
    <name type="scientific">Roseateles albus</name>
    <dbReference type="NCBI Taxonomy" id="2987525"/>
    <lineage>
        <taxon>Bacteria</taxon>
        <taxon>Pseudomonadati</taxon>
        <taxon>Pseudomonadota</taxon>
        <taxon>Betaproteobacteria</taxon>
        <taxon>Burkholderiales</taxon>
        <taxon>Sphaerotilaceae</taxon>
        <taxon>Roseateles</taxon>
    </lineage>
</organism>
<comment type="catalytic activity">
    <reaction evidence="1">
        <text>ATP + protein L-histidine = ADP + protein N-phospho-L-histidine.</text>
        <dbReference type="EC" id="2.7.13.3"/>
    </reaction>
</comment>
<dbReference type="InterPro" id="IPR003594">
    <property type="entry name" value="HATPase_dom"/>
</dbReference>
<dbReference type="PROSITE" id="PS50109">
    <property type="entry name" value="HIS_KIN"/>
    <property type="match status" value="1"/>
</dbReference>
<sequence>MDSRRAFRIWPLLLWATLMCLGAALAGWQHDAPRPLVLALLLMLVGLYGALCQMKRLLQLAEAGLAEPLRAAPDSARAAELTQQRMLLNEALLEHAPVALWHQSAKGQVLPLNNAARRLVAPGGATDSADLFARLAQPREQSAGHSLFSFESERGSERCLLASRDLVLSQSPERLLALMPIESELEAETLKAWRQLVHVLTHEIMNSLTPISSLSRTARELLAEQGAAHQEDRQDLTLAMDTIARRADSLASFVGNYRRVSELPEPKLEPVRLNELFARLEKLAGADWAARGGAAVFAVEPASLTLMADAGQLEQALLNLIKNAAQATGEQAKPHLSVRARLVRGGRLSIEVRDNGPGVPAGMETDIFLPFFSTKPLAQPGLAAGGQGIGLAVVRNLVHGMGGGVRYVKPVSGGAAFVLSF</sequence>
<feature type="transmembrane region" description="Helical" evidence="8">
    <location>
        <begin position="36"/>
        <end position="52"/>
    </location>
</feature>
<evidence type="ECO:0000256" key="8">
    <source>
        <dbReference type="SAM" id="Phobius"/>
    </source>
</evidence>
<keyword evidence="11" id="KW-1185">Reference proteome</keyword>
<dbReference type="RefSeq" id="WP_273598621.1">
    <property type="nucleotide sequence ID" value="NZ_JAQQXT010000001.1"/>
</dbReference>
<dbReference type="EMBL" id="JAQQXT010000001">
    <property type="protein sequence ID" value="MDC8770141.1"/>
    <property type="molecule type" value="Genomic_DNA"/>
</dbReference>
<dbReference type="Gene3D" id="3.30.565.10">
    <property type="entry name" value="Histidine kinase-like ATPase, C-terminal domain"/>
    <property type="match status" value="1"/>
</dbReference>
<keyword evidence="4" id="KW-0547">Nucleotide-binding</keyword>
<keyword evidence="8" id="KW-1133">Transmembrane helix</keyword>
<dbReference type="PRINTS" id="PR00344">
    <property type="entry name" value="BCTRLSENSOR"/>
</dbReference>
<keyword evidence="6 10" id="KW-0067">ATP-binding</keyword>
<evidence type="ECO:0000313" key="11">
    <source>
        <dbReference type="Proteomes" id="UP001221189"/>
    </source>
</evidence>
<gene>
    <name evidence="10" type="ORF">PRZ03_01065</name>
</gene>